<dbReference type="STRING" id="187304.B0E33_25245"/>
<protein>
    <submittedName>
        <fullName evidence="3">Putative metal-binding integral membrane protein</fullName>
    </submittedName>
</protein>
<dbReference type="Pfam" id="PF09948">
    <property type="entry name" value="PpoB2"/>
    <property type="match status" value="1"/>
</dbReference>
<dbReference type="OrthoDB" id="980055at2"/>
<feature type="compositionally biased region" description="Polar residues" evidence="1">
    <location>
        <begin position="265"/>
        <end position="274"/>
    </location>
</feature>
<evidence type="ECO:0000256" key="2">
    <source>
        <dbReference type="SAM" id="Phobius"/>
    </source>
</evidence>
<reference evidence="4" key="1">
    <citation type="submission" date="2015-07" db="EMBL/GenBank/DDBJ databases">
        <authorList>
            <person name="Rodrigo-Torres Lidia"/>
            <person name="Arahal R.David."/>
        </authorList>
    </citation>
    <scope>NUCLEOTIDE SEQUENCE [LARGE SCALE GENOMIC DNA]</scope>
    <source>
        <strain evidence="4">CECT 4801</strain>
    </source>
</reference>
<name>A0A0M6Y137_9HYPH</name>
<feature type="region of interest" description="Disordered" evidence="1">
    <location>
        <begin position="251"/>
        <end position="274"/>
    </location>
</feature>
<keyword evidence="2" id="KW-0812">Transmembrane</keyword>
<evidence type="ECO:0000313" key="3">
    <source>
        <dbReference type="EMBL" id="CTQ42549.1"/>
    </source>
</evidence>
<feature type="transmembrane region" description="Helical" evidence="2">
    <location>
        <begin position="101"/>
        <end position="121"/>
    </location>
</feature>
<evidence type="ECO:0000313" key="4">
    <source>
        <dbReference type="Proteomes" id="UP000048926"/>
    </source>
</evidence>
<proteinExistence type="predicted"/>
<evidence type="ECO:0000256" key="1">
    <source>
        <dbReference type="SAM" id="MobiDB-lite"/>
    </source>
</evidence>
<keyword evidence="2" id="KW-0472">Membrane</keyword>
<feature type="transmembrane region" description="Helical" evidence="2">
    <location>
        <begin position="64"/>
        <end position="89"/>
    </location>
</feature>
<sequence length="274" mass="29048">MSRLAAFAVQTSRGAMPWLVALSAGSYLLLGFAQPASNVAALCGRLNVAQSVFLPAPNLQFSQIFQAVAADWILMVVAMMAPLVAANLSYVGRVVHASQKVAASISFLLGYLCVWILSGLLLVPLAFVLALAGAWIDLSLAFGVAVVWSMSPLAQRARNKCHGTSRIAAFGQEAQADGCWFGLRTGAACVFACWPWMLVPLQVETGHIAVMVLTGLYLFADRIAPPAAPVWRLPPALETVLGVSLLPGGRGPNGHSLRHTKPLAATSQPVRTRH</sequence>
<keyword evidence="2" id="KW-1133">Transmembrane helix</keyword>
<dbReference type="AlphaFoldDB" id="A0A0M6Y137"/>
<keyword evidence="4" id="KW-1185">Reference proteome</keyword>
<feature type="transmembrane region" description="Helical" evidence="2">
    <location>
        <begin position="127"/>
        <end position="150"/>
    </location>
</feature>
<dbReference type="EMBL" id="CXST01000001">
    <property type="protein sequence ID" value="CTQ42549.1"/>
    <property type="molecule type" value="Genomic_DNA"/>
</dbReference>
<dbReference type="InterPro" id="IPR018688">
    <property type="entry name" value="PpoB2-like"/>
</dbReference>
<gene>
    <name evidence="3" type="ORF">LAL4801_00980</name>
</gene>
<accession>A0A0M6Y137</accession>
<dbReference type="Proteomes" id="UP000048926">
    <property type="component" value="Unassembled WGS sequence"/>
</dbReference>
<organism evidence="3 4">
    <name type="scientific">Roseibium aggregatum</name>
    <dbReference type="NCBI Taxonomy" id="187304"/>
    <lineage>
        <taxon>Bacteria</taxon>
        <taxon>Pseudomonadati</taxon>
        <taxon>Pseudomonadota</taxon>
        <taxon>Alphaproteobacteria</taxon>
        <taxon>Hyphomicrobiales</taxon>
        <taxon>Stappiaceae</taxon>
        <taxon>Roseibium</taxon>
    </lineage>
</organism>
<dbReference type="RefSeq" id="WP_055654570.1">
    <property type="nucleotide sequence ID" value="NZ_CXST01000001.1"/>
</dbReference>